<dbReference type="PROSITE" id="PS50297">
    <property type="entry name" value="ANK_REP_REGION"/>
    <property type="match status" value="7"/>
</dbReference>
<dbReference type="Pfam" id="PF13637">
    <property type="entry name" value="Ank_4"/>
    <property type="match status" value="1"/>
</dbReference>
<dbReference type="Pfam" id="PF12796">
    <property type="entry name" value="Ank_2"/>
    <property type="match status" value="2"/>
</dbReference>
<dbReference type="InParanoid" id="A0A1V8SFY5"/>
<dbReference type="SMART" id="SM00248">
    <property type="entry name" value="ANK"/>
    <property type="match status" value="9"/>
</dbReference>
<dbReference type="EMBL" id="NAJO01000049">
    <property type="protein sequence ID" value="OQN98003.1"/>
    <property type="molecule type" value="Genomic_DNA"/>
</dbReference>
<dbReference type="PANTHER" id="PTHR24126:SF14">
    <property type="entry name" value="ANK_REP_REGION DOMAIN-CONTAINING PROTEIN"/>
    <property type="match status" value="1"/>
</dbReference>
<reference evidence="7" key="1">
    <citation type="submission" date="2017-03" db="EMBL/GenBank/DDBJ databases">
        <title>Genomes of endolithic fungi from Antarctica.</title>
        <authorList>
            <person name="Coleine C."/>
            <person name="Masonjones S."/>
            <person name="Stajich J.E."/>
        </authorList>
    </citation>
    <scope>NUCLEOTIDE SEQUENCE [LARGE SCALE GENOMIC DNA]</scope>
    <source>
        <strain evidence="7">CCFEE 5527</strain>
    </source>
</reference>
<dbReference type="Proteomes" id="UP000192596">
    <property type="component" value="Unassembled WGS sequence"/>
</dbReference>
<dbReference type="InterPro" id="IPR002110">
    <property type="entry name" value="Ankyrin_rpt"/>
</dbReference>
<dbReference type="PROSITE" id="PS50088">
    <property type="entry name" value="ANK_REPEAT"/>
    <property type="match status" value="8"/>
</dbReference>
<feature type="repeat" description="ANK" evidence="3">
    <location>
        <begin position="809"/>
        <end position="841"/>
    </location>
</feature>
<keyword evidence="2 3" id="KW-0040">ANK repeat</keyword>
<proteinExistence type="predicted"/>
<dbReference type="PROSITE" id="PS50837">
    <property type="entry name" value="NACHT"/>
    <property type="match status" value="1"/>
</dbReference>
<dbReference type="PANTHER" id="PTHR24126">
    <property type="entry name" value="ANKYRIN REPEAT, PH AND SEC7 DOMAIN CONTAINING PROTEIN SECG-RELATED"/>
    <property type="match status" value="1"/>
</dbReference>
<dbReference type="Gene3D" id="3.40.50.300">
    <property type="entry name" value="P-loop containing nucleotide triphosphate hydrolases"/>
    <property type="match status" value="1"/>
</dbReference>
<dbReference type="SUPFAM" id="SSF48403">
    <property type="entry name" value="Ankyrin repeat"/>
    <property type="match status" value="1"/>
</dbReference>
<feature type="repeat" description="ANK" evidence="3">
    <location>
        <begin position="1044"/>
        <end position="1070"/>
    </location>
</feature>
<feature type="repeat" description="ANK" evidence="3">
    <location>
        <begin position="876"/>
        <end position="908"/>
    </location>
</feature>
<dbReference type="Gene3D" id="1.25.40.20">
    <property type="entry name" value="Ankyrin repeat-containing domain"/>
    <property type="match status" value="1"/>
</dbReference>
<feature type="repeat" description="ANK" evidence="3">
    <location>
        <begin position="1011"/>
        <end position="1043"/>
    </location>
</feature>
<dbReference type="InterPro" id="IPR027417">
    <property type="entry name" value="P-loop_NTPase"/>
</dbReference>
<feature type="repeat" description="ANK" evidence="3">
    <location>
        <begin position="910"/>
        <end position="942"/>
    </location>
</feature>
<dbReference type="Pfam" id="PF24883">
    <property type="entry name" value="NPHP3_N"/>
    <property type="match status" value="1"/>
</dbReference>
<comment type="caution">
    <text evidence="6">The sequence shown here is derived from an EMBL/GenBank/DDBJ whole genome shotgun (WGS) entry which is preliminary data.</text>
</comment>
<evidence type="ECO:0000313" key="7">
    <source>
        <dbReference type="Proteomes" id="UP000192596"/>
    </source>
</evidence>
<organism evidence="6 7">
    <name type="scientific">Cryoendolithus antarcticus</name>
    <dbReference type="NCBI Taxonomy" id="1507870"/>
    <lineage>
        <taxon>Eukaryota</taxon>
        <taxon>Fungi</taxon>
        <taxon>Dikarya</taxon>
        <taxon>Ascomycota</taxon>
        <taxon>Pezizomycotina</taxon>
        <taxon>Dothideomycetes</taxon>
        <taxon>Dothideomycetidae</taxon>
        <taxon>Cladosporiales</taxon>
        <taxon>Cladosporiaceae</taxon>
        <taxon>Cryoendolithus</taxon>
    </lineage>
</organism>
<feature type="repeat" description="ANK" evidence="3">
    <location>
        <begin position="843"/>
        <end position="875"/>
    </location>
</feature>
<dbReference type="AlphaFoldDB" id="A0A1V8SFY5"/>
<evidence type="ECO:0000256" key="2">
    <source>
        <dbReference type="ARBA" id="ARBA00023043"/>
    </source>
</evidence>
<evidence type="ECO:0000259" key="5">
    <source>
        <dbReference type="PROSITE" id="PS50837"/>
    </source>
</evidence>
<dbReference type="STRING" id="1507870.A0A1V8SFY5"/>
<name>A0A1V8SFY5_9PEZI</name>
<feature type="repeat" description="ANK" evidence="3">
    <location>
        <begin position="944"/>
        <end position="976"/>
    </location>
</feature>
<feature type="region of interest" description="Disordered" evidence="4">
    <location>
        <begin position="1088"/>
        <end position="1120"/>
    </location>
</feature>
<dbReference type="SUPFAM" id="SSF52540">
    <property type="entry name" value="P-loop containing nucleoside triphosphate hydrolases"/>
    <property type="match status" value="1"/>
</dbReference>
<evidence type="ECO:0000256" key="4">
    <source>
        <dbReference type="SAM" id="MobiDB-lite"/>
    </source>
</evidence>
<feature type="compositionally biased region" description="Basic residues" evidence="4">
    <location>
        <begin position="1110"/>
        <end position="1120"/>
    </location>
</feature>
<dbReference type="Pfam" id="PF06985">
    <property type="entry name" value="HET"/>
    <property type="match status" value="1"/>
</dbReference>
<dbReference type="OrthoDB" id="1577640at2759"/>
<sequence length="1120" mass="124146">MRLLDVASLTFAEFREEERPAYVIASHRWSKDSRDEATFQDVKDCRNTSGRGYQKVEAFADYVKSSISHIKWLWIDTCCINKESAAELSEAINSMFDWYHNAEVCLAYLADVETAEDVSGFEKSAWFKRGWTLQELLAPQIVVFVTADWQVIGHKGSSSGSNTGLSIGRKLQDTIARVTGVPVDVLLNYDASADLSVEEKLKWMDGRTTTRPEDMSYALFGILGVTLAVIYGEKYTGARQRLMAAIHQRNITAAQKAEEYRKIAAWLSSSDPWTNHDKARQQHEPDTGAWLLEHSQYLAWKSGPSRLLWVYGKAGCGKTILCSTAIEDIKTHCRSDIFTGQAIFYFSFSDTQKQTHRDLLVSLVVQLGQGEPGLSMLRQAYQRTERRLPGSDELQKILWSSIAAYNSVYVHLDALDECPEGDGVRQIVLSSVEQLLDQLPNVRILVTSRDVPDVRSLMQDASADLMPITARTIDADIHRYILTYVSRDSRLSRLDPAARALIEDTLSERADGMFRWVYCQLEQLKMFKSTRLSSLRAALHALPKTLDGTYERMLDNINEADRSYAFTLLRWLAYAQSPLSLLELAEASIIDTTDTLGVDGSVDTDDRGDWADTLNILAGFVTIDGVQEEENDHVIDSDGDFNVKRASRQIEEGTRVRLAHFSVKEYLESSRILESNVKYFQLDPFKEHRYLTHSCLVYLTHYSASSLKTSTEEDLEAFPLLVYAAKTWPHYAFLQQCSSSTREVAFLDSVARKRDWLQIYDPDRSWKQPFENSKLEVATALYYASLLGLKAIVQELLNGRADVNAQGGHYGNALQAASVTGHEKVVQVLIDAGADVNTQDEGHYSNALQAASFGGHEKVVQMLIYTGADINAPGGKFDNALYAASSEGHEKVVQMLIDAGADVNAQNGEYYDNALQAASEQGYEKVVQMLMDAGADVNAQDEGRYGNALQAASLGGHEKVVQMLIDAGADFNARGGYHDSTALQEASLGGKAKVVQMLMDAGADVNAQGGHYGNALQAASFGGHEKVVQMLIDAGADLKDQGEYYGSALEAAAGQGHVKVVRMLMDAGADDIWPTSISVELIPSSSSETDLLSLQHHDPARSPGRLRSNVSKRKRRAEDE</sequence>
<dbReference type="InterPro" id="IPR010730">
    <property type="entry name" value="HET"/>
</dbReference>
<dbReference type="InterPro" id="IPR036770">
    <property type="entry name" value="Ankyrin_rpt-contain_sf"/>
</dbReference>
<feature type="repeat" description="ANK" evidence="3">
    <location>
        <begin position="978"/>
        <end position="1010"/>
    </location>
</feature>
<dbReference type="InterPro" id="IPR007111">
    <property type="entry name" value="NACHT_NTPase"/>
</dbReference>
<protein>
    <recommendedName>
        <fullName evidence="5">NACHT domain-containing protein</fullName>
    </recommendedName>
</protein>
<keyword evidence="7" id="KW-1185">Reference proteome</keyword>
<evidence type="ECO:0000313" key="6">
    <source>
        <dbReference type="EMBL" id="OQN98003.1"/>
    </source>
</evidence>
<dbReference type="InterPro" id="IPR056884">
    <property type="entry name" value="NPHP3-like_N"/>
</dbReference>
<evidence type="ECO:0000256" key="1">
    <source>
        <dbReference type="ARBA" id="ARBA00022737"/>
    </source>
</evidence>
<keyword evidence="1" id="KW-0677">Repeat</keyword>
<evidence type="ECO:0000256" key="3">
    <source>
        <dbReference type="PROSITE-ProRule" id="PRU00023"/>
    </source>
</evidence>
<gene>
    <name evidence="6" type="ORF">B0A48_16308</name>
</gene>
<feature type="domain" description="NACHT" evidence="5">
    <location>
        <begin position="306"/>
        <end position="449"/>
    </location>
</feature>
<accession>A0A1V8SFY5</accession>